<proteinExistence type="predicted"/>
<gene>
    <name evidence="1" type="ORF">CIL03_03730</name>
</gene>
<protein>
    <submittedName>
        <fullName evidence="1">Uncharacterized protein</fullName>
    </submittedName>
</protein>
<dbReference type="RefSeq" id="WP_094883863.1">
    <property type="nucleotide sequence ID" value="NZ_NPMS01000001.1"/>
</dbReference>
<name>A0A265NG70_9BACI</name>
<keyword evidence="2" id="KW-1185">Reference proteome</keyword>
<dbReference type="Pfam" id="PF14035">
    <property type="entry name" value="YlzJ"/>
    <property type="match status" value="1"/>
</dbReference>
<accession>A0A265NG70</accession>
<dbReference type="EMBL" id="NPMS01000001">
    <property type="protein sequence ID" value="OZU90266.1"/>
    <property type="molecule type" value="Genomic_DNA"/>
</dbReference>
<evidence type="ECO:0000313" key="2">
    <source>
        <dbReference type="Proteomes" id="UP000216498"/>
    </source>
</evidence>
<dbReference type="OrthoDB" id="1683573at2"/>
<dbReference type="InterPro" id="IPR025619">
    <property type="entry name" value="YlzJ"/>
</dbReference>
<organism evidence="1 2">
    <name type="scientific">Virgibacillus indicus</name>
    <dbReference type="NCBI Taxonomy" id="2024554"/>
    <lineage>
        <taxon>Bacteria</taxon>
        <taxon>Bacillati</taxon>
        <taxon>Bacillota</taxon>
        <taxon>Bacilli</taxon>
        <taxon>Bacillales</taxon>
        <taxon>Bacillaceae</taxon>
        <taxon>Virgibacillus</taxon>
    </lineage>
</organism>
<reference evidence="1 2" key="1">
    <citation type="submission" date="2017-08" db="EMBL/GenBank/DDBJ databases">
        <title>Virgibacillus indicus sp. nov. and Virgibacillus profoundi sp. nov, two moderately halophilic bacteria isolated from marine sediment by using the Microfluidic Streak Plate.</title>
        <authorList>
            <person name="Xu B."/>
            <person name="Hu B."/>
            <person name="Wang J."/>
            <person name="Zhu Y."/>
            <person name="Huang L."/>
            <person name="Du W."/>
            <person name="Huang Y."/>
        </authorList>
    </citation>
    <scope>NUCLEOTIDE SEQUENCE [LARGE SCALE GENOMIC DNA]</scope>
    <source>
        <strain evidence="1 2">IO3-P2-C2</strain>
    </source>
</reference>
<dbReference type="Proteomes" id="UP000216498">
    <property type="component" value="Unassembled WGS sequence"/>
</dbReference>
<comment type="caution">
    <text evidence="1">The sequence shown here is derived from an EMBL/GenBank/DDBJ whole genome shotgun (WGS) entry which is preliminary data.</text>
</comment>
<dbReference type="AlphaFoldDB" id="A0A265NG70"/>
<sequence>MILYTPLAQSDIFPQASDDFSNRQCISVEGKSFYVEQQSDGSYMLLQLLSTDPADYMNEKYTPGSIIQ</sequence>
<evidence type="ECO:0000313" key="1">
    <source>
        <dbReference type="EMBL" id="OZU90266.1"/>
    </source>
</evidence>